<feature type="domain" description="Protein kinase" evidence="7">
    <location>
        <begin position="10"/>
        <end position="281"/>
    </location>
</feature>
<name>A0ABM8DPS4_9BACT</name>
<proteinExistence type="predicted"/>
<evidence type="ECO:0000313" key="8">
    <source>
        <dbReference type="EMBL" id="BDU68932.1"/>
    </source>
</evidence>
<reference evidence="9" key="1">
    <citation type="journal article" date="2023" name="Int. J. Syst. Evol. Microbiol.">
        <title>Mesoterricola silvestris gen. nov., sp. nov., Mesoterricola sediminis sp. nov., Geothrix oryzae sp. nov., Geothrix edaphica sp. nov., Geothrix rubra sp. nov., and Geothrix limicola sp. nov., six novel members of Acidobacteriota isolated from soils.</title>
        <authorList>
            <person name="Itoh H."/>
            <person name="Sugisawa Y."/>
            <person name="Mise K."/>
            <person name="Xu Z."/>
            <person name="Kuniyasu M."/>
            <person name="Ushijima N."/>
            <person name="Kawano K."/>
            <person name="Kobayashi E."/>
            <person name="Shiratori Y."/>
            <person name="Masuda Y."/>
            <person name="Senoo K."/>
        </authorList>
    </citation>
    <scope>NUCLEOTIDE SEQUENCE [LARGE SCALE GENOMIC DNA]</scope>
    <source>
        <strain evidence="9">Red222</strain>
    </source>
</reference>
<dbReference type="Gene3D" id="3.30.1150.10">
    <property type="match status" value="1"/>
</dbReference>
<dbReference type="PROSITE" id="PS50011">
    <property type="entry name" value="PROTEIN_KINASE_DOM"/>
    <property type="match status" value="1"/>
</dbReference>
<feature type="transmembrane region" description="Helical" evidence="6">
    <location>
        <begin position="340"/>
        <end position="359"/>
    </location>
</feature>
<evidence type="ECO:0000256" key="2">
    <source>
        <dbReference type="ARBA" id="ARBA00022692"/>
    </source>
</evidence>
<accession>A0ABM8DPS4</accession>
<evidence type="ECO:0000256" key="3">
    <source>
        <dbReference type="ARBA" id="ARBA00022989"/>
    </source>
</evidence>
<sequence>MGTYTRLGSYLLASDLASDPFGAIHRAVVITGSNFDRHALVRTFSEEMFQAGMNTRLSEAGRVVPLLGGARIYGLGYRVESGKAPHVAWDYVPGRSLAQLIEKARQEQIPFGVDHALTVIQGVAQGIVQMQAKGASHGVLSPHSVWVSFEGATQIVDAPYAALAKSMLAKAPTAKRKLAPYLQGPENDALQQDLFALGAVLYELLTFEQLPLGGDFQTLLDKATLKAAQEEAPLPAEIRAFLGRLLLGRQPFATVEAFNAELERVLYDGEYSPTTFNMAFFMHTLFREENDRDALAMKAEQGDNYLAYTAAGETLRSGATRVEHIDGHAAEEANQKNKTLLIGGGLAAVVILGLGYILFGRPKVDPAMQKQLAELQLLKVQIEQQKSDLDAKAKAETEKTAQLQKQLSETKSVEEKARIQKQLDEAQARKLEVERQQRLAEQKLAEQKAAEQKLAEQKKAAETKVAAAPPAPEPPKPQPMQEAQRPAAVPTQVPTPQTAAPQTMAPAVNNDQPARVTSQIAPAFPLRAVQMRWETNLDHFVRLKVFVSEQGHPLKVSVIEGVSGSYGFDEAAIEAANKSSFSPAVRDGKPVRGWTPEIVYKFPKRR</sequence>
<keyword evidence="4 6" id="KW-0472">Membrane</keyword>
<dbReference type="Proteomes" id="UP001242010">
    <property type="component" value="Chromosome"/>
</dbReference>
<dbReference type="InterPro" id="IPR000719">
    <property type="entry name" value="Prot_kinase_dom"/>
</dbReference>
<feature type="compositionally biased region" description="Low complexity" evidence="5">
    <location>
        <begin position="479"/>
        <end position="505"/>
    </location>
</feature>
<dbReference type="EMBL" id="AP027079">
    <property type="protein sequence ID" value="BDU68932.1"/>
    <property type="molecule type" value="Genomic_DNA"/>
</dbReference>
<dbReference type="InterPro" id="IPR011009">
    <property type="entry name" value="Kinase-like_dom_sf"/>
</dbReference>
<evidence type="ECO:0000259" key="7">
    <source>
        <dbReference type="PROSITE" id="PS50011"/>
    </source>
</evidence>
<dbReference type="Gene3D" id="1.10.510.10">
    <property type="entry name" value="Transferase(Phosphotransferase) domain 1"/>
    <property type="match status" value="1"/>
</dbReference>
<gene>
    <name evidence="8" type="ORF">GETHOR_10330</name>
</gene>
<evidence type="ECO:0000256" key="5">
    <source>
        <dbReference type="SAM" id="MobiDB-lite"/>
    </source>
</evidence>
<keyword evidence="9" id="KW-1185">Reference proteome</keyword>
<dbReference type="SUPFAM" id="SSF56112">
    <property type="entry name" value="Protein kinase-like (PK-like)"/>
    <property type="match status" value="1"/>
</dbReference>
<dbReference type="RefSeq" id="WP_286355567.1">
    <property type="nucleotide sequence ID" value="NZ_AP027079.1"/>
</dbReference>
<evidence type="ECO:0000256" key="4">
    <source>
        <dbReference type="ARBA" id="ARBA00023136"/>
    </source>
</evidence>
<dbReference type="NCBIfam" id="TIGR01352">
    <property type="entry name" value="tonB_Cterm"/>
    <property type="match status" value="1"/>
</dbReference>
<feature type="compositionally biased region" description="Basic and acidic residues" evidence="5">
    <location>
        <begin position="450"/>
        <end position="462"/>
    </location>
</feature>
<dbReference type="InterPro" id="IPR037682">
    <property type="entry name" value="TonB_C"/>
</dbReference>
<comment type="subcellular location">
    <subcellularLocation>
        <location evidence="1">Membrane</location>
        <topology evidence="1">Single-pass membrane protein</topology>
    </subcellularLocation>
</comment>
<feature type="compositionally biased region" description="Pro residues" evidence="5">
    <location>
        <begin position="469"/>
        <end position="478"/>
    </location>
</feature>
<dbReference type="SUPFAM" id="SSF74653">
    <property type="entry name" value="TolA/TonB C-terminal domain"/>
    <property type="match status" value="1"/>
</dbReference>
<keyword evidence="2 6" id="KW-0812">Transmembrane</keyword>
<evidence type="ECO:0000313" key="9">
    <source>
        <dbReference type="Proteomes" id="UP001242010"/>
    </source>
</evidence>
<evidence type="ECO:0000256" key="6">
    <source>
        <dbReference type="SAM" id="Phobius"/>
    </source>
</evidence>
<keyword evidence="3 6" id="KW-1133">Transmembrane helix</keyword>
<protein>
    <recommendedName>
        <fullName evidence="7">Protein kinase domain-containing protein</fullName>
    </recommendedName>
</protein>
<dbReference type="InterPro" id="IPR006260">
    <property type="entry name" value="TonB/TolA_C"/>
</dbReference>
<dbReference type="Pfam" id="PF03544">
    <property type="entry name" value="TonB_C"/>
    <property type="match status" value="1"/>
</dbReference>
<feature type="region of interest" description="Disordered" evidence="5">
    <location>
        <begin position="450"/>
        <end position="505"/>
    </location>
</feature>
<organism evidence="8 9">
    <name type="scientific">Geothrix oryzae</name>
    <dbReference type="NCBI Taxonomy" id="2927975"/>
    <lineage>
        <taxon>Bacteria</taxon>
        <taxon>Pseudomonadati</taxon>
        <taxon>Acidobacteriota</taxon>
        <taxon>Holophagae</taxon>
        <taxon>Holophagales</taxon>
        <taxon>Holophagaceae</taxon>
        <taxon>Geothrix</taxon>
    </lineage>
</organism>
<evidence type="ECO:0000256" key="1">
    <source>
        <dbReference type="ARBA" id="ARBA00004167"/>
    </source>
</evidence>